<comment type="caution">
    <text evidence="1">The sequence shown here is derived from an EMBL/GenBank/DDBJ whole genome shotgun (WGS) entry which is preliminary data.</text>
</comment>
<keyword evidence="2" id="KW-1185">Reference proteome</keyword>
<reference evidence="1 2" key="1">
    <citation type="submission" date="2020-08" db="EMBL/GenBank/DDBJ databases">
        <title>Genomic Encyclopedia of Type Strains, Phase IV (KMG-IV): sequencing the most valuable type-strain genomes for metagenomic binning, comparative biology and taxonomic classification.</title>
        <authorList>
            <person name="Goeker M."/>
        </authorList>
    </citation>
    <scope>NUCLEOTIDE SEQUENCE [LARGE SCALE GENOMIC DNA]</scope>
    <source>
        <strain evidence="1 2">DSM 105481</strain>
    </source>
</reference>
<name>A0ABR6CUU7_9BACI</name>
<evidence type="ECO:0000313" key="2">
    <source>
        <dbReference type="Proteomes" id="UP000626697"/>
    </source>
</evidence>
<dbReference type="RefSeq" id="WP_154663994.1">
    <property type="nucleotide sequence ID" value="NZ_JACJHX010000013.1"/>
</dbReference>
<evidence type="ECO:0000313" key="1">
    <source>
        <dbReference type="EMBL" id="MBA9028380.1"/>
    </source>
</evidence>
<sequence length="47" mass="5432">MQRTVESMIKGQKVINDGDMTLFRALPQIERRSLGPFVFLDHSLKEV</sequence>
<organism evidence="1 2">
    <name type="scientific">Peribacillus huizhouensis</name>
    <dbReference type="NCBI Taxonomy" id="1501239"/>
    <lineage>
        <taxon>Bacteria</taxon>
        <taxon>Bacillati</taxon>
        <taxon>Bacillota</taxon>
        <taxon>Bacilli</taxon>
        <taxon>Bacillales</taxon>
        <taxon>Bacillaceae</taxon>
        <taxon>Peribacillus</taxon>
    </lineage>
</organism>
<accession>A0ABR6CUU7</accession>
<dbReference type="EMBL" id="JACJHX010000013">
    <property type="protein sequence ID" value="MBA9028380.1"/>
    <property type="molecule type" value="Genomic_DNA"/>
</dbReference>
<protein>
    <submittedName>
        <fullName evidence="1">Uncharacterized protein</fullName>
    </submittedName>
</protein>
<dbReference type="Proteomes" id="UP000626697">
    <property type="component" value="Unassembled WGS sequence"/>
</dbReference>
<proteinExistence type="predicted"/>
<gene>
    <name evidence="1" type="ORF">HNP81_003700</name>
</gene>